<evidence type="ECO:0000256" key="1">
    <source>
        <dbReference type="ARBA" id="ARBA00022722"/>
    </source>
</evidence>
<keyword evidence="2 8" id="KW-0378">Hydrolase</keyword>
<dbReference type="EC" id="3.1.4.-" evidence="8"/>
<dbReference type="InterPro" id="IPR027521">
    <property type="entry name" value="Usb1"/>
</dbReference>
<sequence length="233" mass="26959">MFFRLPVPPSMLSMFPDLGDEQQDVDGARHGGRVRSFKHQRGNWATYVYIPFQPEEEFEDLQEEVMSVLMKHDVIMNKMEEFHISQSQTVVLQHHWISLFVEALRTRLGSVHRFLCVADRFQVYTNAERTRTFLGLEVSVGKEQLLDVVTEVDRSLKEFNLQTFYQDPSFHVSVAWCVGDMAGKIQARCLAELQVRRVETTLWTENVNEDLRAVCYLTSLSSCTITVSCAAWE</sequence>
<evidence type="ECO:0000256" key="2">
    <source>
        <dbReference type="ARBA" id="ARBA00022801"/>
    </source>
</evidence>
<dbReference type="GO" id="GO:1990838">
    <property type="term" value="F:poly(U)-specific exoribonuclease activity, producing 3' uridine cyclic phosphate ends"/>
    <property type="evidence" value="ECO:0007669"/>
    <property type="project" value="UniProtKB-UniRule"/>
</dbReference>
<keyword evidence="3" id="KW-0456">Lyase</keyword>
<dbReference type="GO" id="GO:0034477">
    <property type="term" value="P:U6 snRNA 3'-end processing"/>
    <property type="evidence" value="ECO:0007669"/>
    <property type="project" value="UniProtKB-UniRule"/>
</dbReference>
<proteinExistence type="inferred from homology"/>
<dbReference type="FunFam" id="3.90.1140.10:FF:000002">
    <property type="entry name" value="U6 snRNA phosphodiesterase"/>
    <property type="match status" value="1"/>
</dbReference>
<evidence type="ECO:0000256" key="4">
    <source>
        <dbReference type="ARBA" id="ARBA00023242"/>
    </source>
</evidence>
<protein>
    <recommendedName>
        <fullName evidence="8">U6 snRNA phosphodiesterase</fullName>
        <ecNumber evidence="8">3.1.4.-</ecNumber>
    </recommendedName>
</protein>
<dbReference type="GO" id="GO:0005634">
    <property type="term" value="C:nucleus"/>
    <property type="evidence" value="ECO:0007669"/>
    <property type="project" value="UniProtKB-SubCell"/>
</dbReference>
<dbReference type="Proteomes" id="UP000694569">
    <property type="component" value="Unplaced"/>
</dbReference>
<feature type="active site" description="Proton donor/acceptor" evidence="8">
    <location>
        <position position="171"/>
    </location>
</feature>
<reference evidence="9" key="1">
    <citation type="submission" date="2025-08" db="UniProtKB">
        <authorList>
            <consortium name="Ensembl"/>
        </authorList>
    </citation>
    <scope>IDENTIFICATION</scope>
</reference>
<keyword evidence="10" id="KW-1185">Reference proteome</keyword>
<dbReference type="Ensembl" id="ENSLLET00000040608.1">
    <property type="protein sequence ID" value="ENSLLEP00000039054.1"/>
    <property type="gene ID" value="ENSLLEG00000024674.1"/>
</dbReference>
<evidence type="ECO:0000256" key="7">
    <source>
        <dbReference type="ARBA" id="ARBA00046102"/>
    </source>
</evidence>
<reference evidence="9" key="2">
    <citation type="submission" date="2025-09" db="UniProtKB">
        <authorList>
            <consortium name="Ensembl"/>
        </authorList>
    </citation>
    <scope>IDENTIFICATION</scope>
</reference>
<dbReference type="Pfam" id="PF09749">
    <property type="entry name" value="HVSL"/>
    <property type="match status" value="1"/>
</dbReference>
<dbReference type="GeneTree" id="ENSGT00390000004596"/>
<comment type="function">
    <text evidence="7">3'-5' RNA exonuclease that trims the 3' end of oligo(U) and oligo(A) tracts of the pre-U6 small nuclear RNA (snRNA) molecule, leading to the formation of a mature U6 snRNA 3' end-terminated with a 2',3'-cyclic phosphate. Participates in the U6 snRNA 3' end processing that prevents U6 snRNA degradation. In addition also removes uridines from the 3' end of U6atac snRNA and possibly the vault RNA VTRNA1-1.</text>
</comment>
<comment type="catalytic activity">
    <reaction evidence="5">
        <text>a 3'-end uridylyl-uridine-RNA = a 3'-end 2',3'-cyclophospho-uridine-RNA + uridine</text>
        <dbReference type="Rhea" id="RHEA:46052"/>
        <dbReference type="Rhea" id="RHEA-COMP:17384"/>
        <dbReference type="Rhea" id="RHEA-COMP:17385"/>
        <dbReference type="ChEBI" id="CHEBI:16704"/>
        <dbReference type="ChEBI" id="CHEBI:85643"/>
        <dbReference type="ChEBI" id="CHEBI:85644"/>
    </reaction>
    <physiologicalReaction direction="left-to-right" evidence="5">
        <dbReference type="Rhea" id="RHEA:46053"/>
    </physiologicalReaction>
</comment>
<dbReference type="GO" id="GO:0016829">
    <property type="term" value="F:lyase activity"/>
    <property type="evidence" value="ECO:0007669"/>
    <property type="project" value="UniProtKB-KW"/>
</dbReference>
<evidence type="ECO:0000256" key="8">
    <source>
        <dbReference type="HAMAP-Rule" id="MF_03040"/>
    </source>
</evidence>
<feature type="active site" description="Proton donor/acceptor" evidence="8">
    <location>
        <position position="83"/>
    </location>
</feature>
<evidence type="ECO:0000256" key="6">
    <source>
        <dbReference type="ARBA" id="ARBA00029305"/>
    </source>
</evidence>
<dbReference type="Gene3D" id="3.90.1140.10">
    <property type="entry name" value="Cyclic phosphodiesterase"/>
    <property type="match status" value="1"/>
</dbReference>
<evidence type="ECO:0000313" key="9">
    <source>
        <dbReference type="Ensembl" id="ENSLLEP00000039054.1"/>
    </source>
</evidence>
<evidence type="ECO:0000313" key="10">
    <source>
        <dbReference type="Proteomes" id="UP000694569"/>
    </source>
</evidence>
<keyword evidence="1 8" id="KW-0540">Nuclease</keyword>
<comment type="catalytic activity">
    <reaction evidence="6">
        <text>a 3'-end uridylyl-adenosine-RNA = a 3'-end 2',3'-cyclophospho-uridine-RNA + adenosine</text>
        <dbReference type="Rhea" id="RHEA:67896"/>
        <dbReference type="Rhea" id="RHEA-COMP:17385"/>
        <dbReference type="Rhea" id="RHEA-COMP:17386"/>
        <dbReference type="ChEBI" id="CHEBI:16335"/>
        <dbReference type="ChEBI" id="CHEBI:85644"/>
        <dbReference type="ChEBI" id="CHEBI:176518"/>
    </reaction>
    <physiologicalReaction direction="left-to-right" evidence="6">
        <dbReference type="Rhea" id="RHEA:67897"/>
    </physiologicalReaction>
</comment>
<name>A0A8C5QKG0_9ANUR</name>
<dbReference type="HAMAP" id="MF_03040">
    <property type="entry name" value="USB1"/>
    <property type="match status" value="1"/>
</dbReference>
<dbReference type="PANTHER" id="PTHR13522">
    <property type="entry name" value="U6 SNRNA PHOSPHODIESTERASE 1"/>
    <property type="match status" value="1"/>
</dbReference>
<gene>
    <name evidence="8 9" type="primary">USB1</name>
</gene>
<evidence type="ECO:0000256" key="3">
    <source>
        <dbReference type="ARBA" id="ARBA00023239"/>
    </source>
</evidence>
<evidence type="ECO:0000256" key="5">
    <source>
        <dbReference type="ARBA" id="ARBA00029300"/>
    </source>
</evidence>
<dbReference type="AlphaFoldDB" id="A0A8C5QKG0"/>
<comment type="similarity">
    <text evidence="8">Belongs to the 2H phosphoesterase superfamily. USB1 family.</text>
</comment>
<comment type="function">
    <text evidence="8">Phosphodiesterase responsible for the U6 snRNA 3' end processing. Acts as an exoribonuclease (RNase) responsible for trimming the poly(U) tract of the last nucleotides in the pre-U6 snRNA molecule, leading to the formation of mature U6 snRNA.</text>
</comment>
<comment type="subcellular location">
    <subcellularLocation>
        <location evidence="8">Nucleus</location>
    </subcellularLocation>
</comment>
<dbReference type="PANTHER" id="PTHR13522:SF3">
    <property type="entry name" value="U6 SNRNA PHOSPHODIESTERASE 1"/>
    <property type="match status" value="1"/>
</dbReference>
<dbReference type="OrthoDB" id="49151at2759"/>
<keyword evidence="4 8" id="KW-0539">Nucleus</keyword>
<organism evidence="9 10">
    <name type="scientific">Leptobrachium leishanense</name>
    <name type="common">Leishan spiny toad</name>
    <dbReference type="NCBI Taxonomy" id="445787"/>
    <lineage>
        <taxon>Eukaryota</taxon>
        <taxon>Metazoa</taxon>
        <taxon>Chordata</taxon>
        <taxon>Craniata</taxon>
        <taxon>Vertebrata</taxon>
        <taxon>Euteleostomi</taxon>
        <taxon>Amphibia</taxon>
        <taxon>Batrachia</taxon>
        <taxon>Anura</taxon>
        <taxon>Pelobatoidea</taxon>
        <taxon>Megophryidae</taxon>
        <taxon>Leptobrachium</taxon>
    </lineage>
</organism>
<accession>A0A8C5QKG0</accession>